<dbReference type="AlphaFoldDB" id="A0A0E9UT82"/>
<proteinExistence type="predicted"/>
<reference evidence="1" key="2">
    <citation type="journal article" date="2015" name="Fish Shellfish Immunol.">
        <title>Early steps in the European eel (Anguilla anguilla)-Vibrio vulnificus interaction in the gills: Role of the RtxA13 toxin.</title>
        <authorList>
            <person name="Callol A."/>
            <person name="Pajuelo D."/>
            <person name="Ebbesson L."/>
            <person name="Teles M."/>
            <person name="MacKenzie S."/>
            <person name="Amaro C."/>
        </authorList>
    </citation>
    <scope>NUCLEOTIDE SEQUENCE</scope>
</reference>
<accession>A0A0E9UT82</accession>
<evidence type="ECO:0000313" key="1">
    <source>
        <dbReference type="EMBL" id="JAH68951.1"/>
    </source>
</evidence>
<protein>
    <submittedName>
        <fullName evidence="1">Uncharacterized protein</fullName>
    </submittedName>
</protein>
<sequence>MSLPVSPCPPLNTIGYNLWYFFTLGTSLYKINEVELSFNPCGGSRVYNTTE</sequence>
<organism evidence="1">
    <name type="scientific">Anguilla anguilla</name>
    <name type="common">European freshwater eel</name>
    <name type="synonym">Muraena anguilla</name>
    <dbReference type="NCBI Taxonomy" id="7936"/>
    <lineage>
        <taxon>Eukaryota</taxon>
        <taxon>Metazoa</taxon>
        <taxon>Chordata</taxon>
        <taxon>Craniata</taxon>
        <taxon>Vertebrata</taxon>
        <taxon>Euteleostomi</taxon>
        <taxon>Actinopterygii</taxon>
        <taxon>Neopterygii</taxon>
        <taxon>Teleostei</taxon>
        <taxon>Anguilliformes</taxon>
        <taxon>Anguillidae</taxon>
        <taxon>Anguilla</taxon>
    </lineage>
</organism>
<name>A0A0E9UT82_ANGAN</name>
<reference evidence="1" key="1">
    <citation type="submission" date="2014-11" db="EMBL/GenBank/DDBJ databases">
        <authorList>
            <person name="Amaro Gonzalez C."/>
        </authorList>
    </citation>
    <scope>NUCLEOTIDE SEQUENCE</scope>
</reference>
<dbReference type="EMBL" id="GBXM01039626">
    <property type="protein sequence ID" value="JAH68951.1"/>
    <property type="molecule type" value="Transcribed_RNA"/>
</dbReference>